<dbReference type="EMBL" id="LSRX01000676">
    <property type="protein sequence ID" value="OLP91180.1"/>
    <property type="molecule type" value="Genomic_DNA"/>
</dbReference>
<evidence type="ECO:0000313" key="1">
    <source>
        <dbReference type="EMBL" id="OLP91180.1"/>
    </source>
</evidence>
<name>A0A1Q9D7P2_SYMMI</name>
<gene>
    <name evidence="1" type="ORF">AK812_SmicGene27141</name>
</gene>
<organism evidence="1 2">
    <name type="scientific">Symbiodinium microadriaticum</name>
    <name type="common">Dinoflagellate</name>
    <name type="synonym">Zooxanthella microadriatica</name>
    <dbReference type="NCBI Taxonomy" id="2951"/>
    <lineage>
        <taxon>Eukaryota</taxon>
        <taxon>Sar</taxon>
        <taxon>Alveolata</taxon>
        <taxon>Dinophyceae</taxon>
        <taxon>Suessiales</taxon>
        <taxon>Symbiodiniaceae</taxon>
        <taxon>Symbiodinium</taxon>
    </lineage>
</organism>
<dbReference type="AlphaFoldDB" id="A0A1Q9D7P2"/>
<accession>A0A1Q9D7P2</accession>
<dbReference type="Proteomes" id="UP000186817">
    <property type="component" value="Unassembled WGS sequence"/>
</dbReference>
<sequence>MSAAGTRVQRHAVGMQAVYRRERSEDTAPLLSVMLPNTKSGGLSWRWFEHPDEHSHDPMRSNELPEIENVIVRNIGDPEFLETGWYCCLPKDKPRFLTKGTCGTEAYAEKTVVDGLVRVYDWICLLLSIATELFETGNISLARFPCHQLNGSLLN</sequence>
<reference evidence="1 2" key="1">
    <citation type="submission" date="2016-02" db="EMBL/GenBank/DDBJ databases">
        <title>Genome analysis of coral dinoflagellate symbionts highlights evolutionary adaptations to a symbiotic lifestyle.</title>
        <authorList>
            <person name="Aranda M."/>
            <person name="Li Y."/>
            <person name="Liew Y.J."/>
            <person name="Baumgarten S."/>
            <person name="Simakov O."/>
            <person name="Wilson M."/>
            <person name="Piel J."/>
            <person name="Ashoor H."/>
            <person name="Bougouffa S."/>
            <person name="Bajic V.B."/>
            <person name="Ryu T."/>
            <person name="Ravasi T."/>
            <person name="Bayer T."/>
            <person name="Micklem G."/>
            <person name="Kim H."/>
            <person name="Bhak J."/>
            <person name="Lajeunesse T.C."/>
            <person name="Voolstra C.R."/>
        </authorList>
    </citation>
    <scope>NUCLEOTIDE SEQUENCE [LARGE SCALE GENOMIC DNA]</scope>
    <source>
        <strain evidence="1 2">CCMP2467</strain>
    </source>
</reference>
<keyword evidence="2" id="KW-1185">Reference proteome</keyword>
<evidence type="ECO:0000313" key="2">
    <source>
        <dbReference type="Proteomes" id="UP000186817"/>
    </source>
</evidence>
<protein>
    <submittedName>
        <fullName evidence="1">Uncharacterized protein</fullName>
    </submittedName>
</protein>
<proteinExistence type="predicted"/>
<comment type="caution">
    <text evidence="1">The sequence shown here is derived from an EMBL/GenBank/DDBJ whole genome shotgun (WGS) entry which is preliminary data.</text>
</comment>